<evidence type="ECO:0000313" key="2">
    <source>
        <dbReference type="EMBL" id="QGA10399.1"/>
    </source>
</evidence>
<dbReference type="InterPro" id="IPR014543">
    <property type="entry name" value="UCP028291"/>
</dbReference>
<dbReference type="EMBL" id="WITK01000025">
    <property type="protein sequence ID" value="MQW93175.1"/>
    <property type="molecule type" value="Genomic_DNA"/>
</dbReference>
<dbReference type="Pfam" id="PF09981">
    <property type="entry name" value="DUF2218"/>
    <property type="match status" value="1"/>
</dbReference>
<dbReference type="Gene3D" id="3.30.310.50">
    <property type="entry name" value="Alpha-D-phosphohexomutase, C-terminal domain"/>
    <property type="match status" value="1"/>
</dbReference>
<reference evidence="3 4" key="1">
    <citation type="submission" date="2019-10" db="EMBL/GenBank/DDBJ databases">
        <authorList>
            <person name="Dong K."/>
        </authorList>
    </citation>
    <scope>NUCLEOTIDE SEQUENCE [LARGE SCALE GENOMIC DNA]</scope>
    <source>
        <strain evidence="3">dk386</strain>
        <strain evidence="2">Dk386</strain>
        <strain evidence="1">Dk771</strain>
        <strain evidence="4">dk771</strain>
    </source>
</reference>
<accession>A0A5Q0P009</accession>
<evidence type="ECO:0000313" key="4">
    <source>
        <dbReference type="Proteomes" id="UP000480556"/>
    </source>
</evidence>
<dbReference type="RefSeq" id="WP_153370805.1">
    <property type="nucleotide sequence ID" value="NZ_CP045650.1"/>
</dbReference>
<evidence type="ECO:0000313" key="1">
    <source>
        <dbReference type="EMBL" id="MQW93175.1"/>
    </source>
</evidence>
<gene>
    <name evidence="2" type="ORF">GFH30_02845</name>
    <name evidence="1" type="ORF">GHJ48_12370</name>
</gene>
<keyword evidence="3" id="KW-1185">Reference proteome</keyword>
<dbReference type="Proteomes" id="UP000480556">
    <property type="component" value="Unassembled WGS sequence"/>
</dbReference>
<name>A0A5Q0P009_9GAMM</name>
<evidence type="ECO:0000313" key="3">
    <source>
        <dbReference type="Proteomes" id="UP000327478"/>
    </source>
</evidence>
<dbReference type="AlphaFoldDB" id="A0A5Q0P009"/>
<organism evidence="1 4">
    <name type="scientific">Acinetobacter wanghuae</name>
    <dbReference type="NCBI Taxonomy" id="2662362"/>
    <lineage>
        <taxon>Bacteria</taxon>
        <taxon>Pseudomonadati</taxon>
        <taxon>Pseudomonadota</taxon>
        <taxon>Gammaproteobacteria</taxon>
        <taxon>Moraxellales</taxon>
        <taxon>Moraxellaceae</taxon>
        <taxon>Acinetobacter</taxon>
    </lineage>
</organism>
<dbReference type="EMBL" id="CP045650">
    <property type="protein sequence ID" value="QGA10399.1"/>
    <property type="molecule type" value="Genomic_DNA"/>
</dbReference>
<protein>
    <submittedName>
        <fullName evidence="1">DUF2218 domain-containing protein</fullName>
    </submittedName>
</protein>
<proteinExistence type="predicted"/>
<sequence>MKSSAHIATLQAARIAKRLSKHWEHKFPVNTATNTIEIEMPKAQLRLSPTLSDLYVEIKAHDESVDLVHLQQVVINHLERMGNERLTTEWH</sequence>
<dbReference type="Proteomes" id="UP000327478">
    <property type="component" value="Chromosome"/>
</dbReference>